<dbReference type="InterPro" id="IPR000289">
    <property type="entry name" value="Ribosomal_eS28"/>
</dbReference>
<dbReference type="AlphaFoldDB" id="A0A0A0KW48"/>
<dbReference type="Proteomes" id="UP000029981">
    <property type="component" value="Chromosome 4"/>
</dbReference>
<dbReference type="GO" id="GO:0022627">
    <property type="term" value="C:cytosolic small ribosomal subunit"/>
    <property type="evidence" value="ECO:0000318"/>
    <property type="project" value="GO_Central"/>
</dbReference>
<dbReference type="InterPro" id="IPR012340">
    <property type="entry name" value="NA-bd_OB-fold"/>
</dbReference>
<keyword evidence="6" id="KW-1185">Reference proteome</keyword>
<reference evidence="5 6" key="1">
    <citation type="journal article" date="2009" name="Nat. Genet.">
        <title>The genome of the cucumber, Cucumis sativus L.</title>
        <authorList>
            <person name="Huang S."/>
            <person name="Li R."/>
            <person name="Zhang Z."/>
            <person name="Li L."/>
            <person name="Gu X."/>
            <person name="Fan W."/>
            <person name="Lucas W.J."/>
            <person name="Wang X."/>
            <person name="Xie B."/>
            <person name="Ni P."/>
            <person name="Ren Y."/>
            <person name="Zhu H."/>
            <person name="Li J."/>
            <person name="Lin K."/>
            <person name="Jin W."/>
            <person name="Fei Z."/>
            <person name="Li G."/>
            <person name="Staub J."/>
            <person name="Kilian A."/>
            <person name="van der Vossen E.A."/>
            <person name="Wu Y."/>
            <person name="Guo J."/>
            <person name="He J."/>
            <person name="Jia Z."/>
            <person name="Ren Y."/>
            <person name="Tian G."/>
            <person name="Lu Y."/>
            <person name="Ruan J."/>
            <person name="Qian W."/>
            <person name="Wang M."/>
            <person name="Huang Q."/>
            <person name="Li B."/>
            <person name="Xuan Z."/>
            <person name="Cao J."/>
            <person name="Asan"/>
            <person name="Wu Z."/>
            <person name="Zhang J."/>
            <person name="Cai Q."/>
            <person name="Bai Y."/>
            <person name="Zhao B."/>
            <person name="Han Y."/>
            <person name="Li Y."/>
            <person name="Li X."/>
            <person name="Wang S."/>
            <person name="Shi Q."/>
            <person name="Liu S."/>
            <person name="Cho W.K."/>
            <person name="Kim J.Y."/>
            <person name="Xu Y."/>
            <person name="Heller-Uszynska K."/>
            <person name="Miao H."/>
            <person name="Cheng Z."/>
            <person name="Zhang S."/>
            <person name="Wu J."/>
            <person name="Yang Y."/>
            <person name="Kang H."/>
            <person name="Li M."/>
            <person name="Liang H."/>
            <person name="Ren X."/>
            <person name="Shi Z."/>
            <person name="Wen M."/>
            <person name="Jian M."/>
            <person name="Yang H."/>
            <person name="Zhang G."/>
            <person name="Yang Z."/>
            <person name="Chen R."/>
            <person name="Liu S."/>
            <person name="Li J."/>
            <person name="Ma L."/>
            <person name="Liu H."/>
            <person name="Zhou Y."/>
            <person name="Zhao J."/>
            <person name="Fang X."/>
            <person name="Li G."/>
            <person name="Fang L."/>
            <person name="Li Y."/>
            <person name="Liu D."/>
            <person name="Zheng H."/>
            <person name="Zhang Y."/>
            <person name="Qin N."/>
            <person name="Li Z."/>
            <person name="Yang G."/>
            <person name="Yang S."/>
            <person name="Bolund L."/>
            <person name="Kristiansen K."/>
            <person name="Zheng H."/>
            <person name="Li S."/>
            <person name="Zhang X."/>
            <person name="Yang H."/>
            <person name="Wang J."/>
            <person name="Sun R."/>
            <person name="Zhang B."/>
            <person name="Jiang S."/>
            <person name="Wang J."/>
            <person name="Du Y."/>
            <person name="Li S."/>
        </authorList>
    </citation>
    <scope>NUCLEOTIDE SEQUENCE [LARGE SCALE GENOMIC DNA]</scope>
    <source>
        <strain evidence="6">cv. 9930</strain>
    </source>
</reference>
<reference evidence="5 6" key="3">
    <citation type="journal article" date="2010" name="BMC Genomics">
        <title>Transcriptome sequencing and comparative analysis of cucumber flowers with different sex types.</title>
        <authorList>
            <person name="Guo S."/>
            <person name="Zheng Y."/>
            <person name="Joung J.G."/>
            <person name="Liu S."/>
            <person name="Zhang Z."/>
            <person name="Crasta O.R."/>
            <person name="Sobral B.W."/>
            <person name="Xu Y."/>
            <person name="Huang S."/>
            <person name="Fei Z."/>
        </authorList>
    </citation>
    <scope>NUCLEOTIDE SEQUENCE [LARGE SCALE GENOMIC DNA]</scope>
    <source>
        <strain evidence="6">cv. 9930</strain>
    </source>
</reference>
<dbReference type="STRING" id="3659.A0A0A0KW48"/>
<dbReference type="PANTHER" id="PTHR48237:SF1">
    <property type="entry name" value="SPC97_SPC98 FAMILY OF SPINDLE POLE BODY (SBP) COMPONENT"/>
    <property type="match status" value="1"/>
</dbReference>
<protein>
    <submittedName>
        <fullName evidence="5">Uncharacterized protein</fullName>
    </submittedName>
</protein>
<evidence type="ECO:0000256" key="4">
    <source>
        <dbReference type="SAM" id="MobiDB-lite"/>
    </source>
</evidence>
<evidence type="ECO:0000256" key="1">
    <source>
        <dbReference type="ARBA" id="ARBA00005943"/>
    </source>
</evidence>
<feature type="compositionally biased region" description="Basic and acidic residues" evidence="4">
    <location>
        <begin position="299"/>
        <end position="314"/>
    </location>
</feature>
<dbReference type="EMBL" id="CM002925">
    <property type="protein sequence ID" value="KGN53850.1"/>
    <property type="molecule type" value="Genomic_DNA"/>
</dbReference>
<dbReference type="CDD" id="cd04457">
    <property type="entry name" value="S1_S28E"/>
    <property type="match status" value="1"/>
</dbReference>
<accession>A0A0A0KW48</accession>
<gene>
    <name evidence="5" type="ORF">Csa_4G166940</name>
</gene>
<dbReference type="Gramene" id="KGN53850">
    <property type="protein sequence ID" value="KGN53850"/>
    <property type="gene ID" value="Csa_4G166940"/>
</dbReference>
<comment type="similarity">
    <text evidence="1">Belongs to the eukaryotic ribosomal protein eS28 family.</text>
</comment>
<keyword evidence="3" id="KW-0687">Ribonucleoprotein</keyword>
<dbReference type="GO" id="GO:0006412">
    <property type="term" value="P:translation"/>
    <property type="evidence" value="ECO:0007669"/>
    <property type="project" value="InterPro"/>
</dbReference>
<dbReference type="GO" id="GO:0030490">
    <property type="term" value="P:maturation of SSU-rRNA"/>
    <property type="evidence" value="ECO:0000318"/>
    <property type="project" value="GO_Central"/>
</dbReference>
<evidence type="ECO:0000313" key="5">
    <source>
        <dbReference type="EMBL" id="KGN53850.1"/>
    </source>
</evidence>
<dbReference type="eggNOG" id="ENOG502S4K4">
    <property type="taxonomic scope" value="Eukaryota"/>
</dbReference>
<dbReference type="Gene3D" id="2.40.50.140">
    <property type="entry name" value="Nucleic acid-binding proteins"/>
    <property type="match status" value="1"/>
</dbReference>
<evidence type="ECO:0000313" key="6">
    <source>
        <dbReference type="Proteomes" id="UP000029981"/>
    </source>
</evidence>
<evidence type="ECO:0000256" key="3">
    <source>
        <dbReference type="ARBA" id="ARBA00023274"/>
    </source>
</evidence>
<feature type="region of interest" description="Disordered" evidence="4">
    <location>
        <begin position="292"/>
        <end position="314"/>
    </location>
</feature>
<dbReference type="SUPFAM" id="SSF50249">
    <property type="entry name" value="Nucleic acid-binding proteins"/>
    <property type="match status" value="1"/>
</dbReference>
<reference evidence="5 6" key="2">
    <citation type="journal article" date="2009" name="PLoS ONE">
        <title>An integrated genetic and cytogenetic map of the cucumber genome.</title>
        <authorList>
            <person name="Ren Y."/>
            <person name="Zhang Z."/>
            <person name="Liu J."/>
            <person name="Staub J.E."/>
            <person name="Han Y."/>
            <person name="Cheng Z."/>
            <person name="Li X."/>
            <person name="Lu J."/>
            <person name="Miao H."/>
            <person name="Kang H."/>
            <person name="Xie B."/>
            <person name="Gu X."/>
            <person name="Wang X."/>
            <person name="Du Y."/>
            <person name="Jin W."/>
            <person name="Huang S."/>
        </authorList>
    </citation>
    <scope>NUCLEOTIDE SEQUENCE [LARGE SCALE GENOMIC DNA]</scope>
    <source>
        <strain evidence="6">cv. 9930</strain>
    </source>
</reference>
<reference evidence="5 6" key="4">
    <citation type="journal article" date="2011" name="BMC Genomics">
        <title>RNA-Seq improves annotation of protein-coding genes in the cucumber genome.</title>
        <authorList>
            <person name="Li Z."/>
            <person name="Zhang Z."/>
            <person name="Yan P."/>
            <person name="Huang S."/>
            <person name="Fei Z."/>
            <person name="Lin K."/>
        </authorList>
    </citation>
    <scope>NUCLEOTIDE SEQUENCE [LARGE SCALE GENOMIC DNA]</scope>
    <source>
        <strain evidence="6">cv. 9930</strain>
    </source>
</reference>
<dbReference type="GO" id="GO:0000028">
    <property type="term" value="P:ribosomal small subunit assembly"/>
    <property type="evidence" value="ECO:0000318"/>
    <property type="project" value="GO_Central"/>
</dbReference>
<proteinExistence type="inferred from homology"/>
<dbReference type="GO" id="GO:0003735">
    <property type="term" value="F:structural constituent of ribosome"/>
    <property type="evidence" value="ECO:0000318"/>
    <property type="project" value="GO_Central"/>
</dbReference>
<dbReference type="Pfam" id="PF01200">
    <property type="entry name" value="Ribosomal_S28e"/>
    <property type="match status" value="1"/>
</dbReference>
<keyword evidence="2" id="KW-0689">Ribosomal protein</keyword>
<name>A0A0A0KW48_CUCSA</name>
<dbReference type="PANTHER" id="PTHR48237">
    <property type="entry name" value="GAMMA-TUBULIN COMPLEX COMPONENT"/>
    <property type="match status" value="1"/>
</dbReference>
<sequence>MESQIKHAVVVKVMGRTGSRGQVTQVRVKFLDDQNRYIMRNVKGPDLTKHLTTPADDQQHLCEITILLGIFFISSEGPGSRSFLFANFSINFIASPLITSISTFSHFRNRFLACDSVRAANPETLNRDGLVGALPSAVKTNQECCRSSPSRTIHHCGSLISRCTTAAGVFSGVILRKISMEEANEILKNKRIEGISWLCSLSESELDLLISIKMLVLQRAKAVGHENLAEKFDLKMQRAIGFVLMEHLKGELRTSDVSDLSQSALNACNLLDSNLEKILSIDEIMASICSDRRKKPGKRPQEKVDSRYKKNDKL</sequence>
<organism evidence="5 6">
    <name type="scientific">Cucumis sativus</name>
    <name type="common">Cucumber</name>
    <dbReference type="NCBI Taxonomy" id="3659"/>
    <lineage>
        <taxon>Eukaryota</taxon>
        <taxon>Viridiplantae</taxon>
        <taxon>Streptophyta</taxon>
        <taxon>Embryophyta</taxon>
        <taxon>Tracheophyta</taxon>
        <taxon>Spermatophyta</taxon>
        <taxon>Magnoliopsida</taxon>
        <taxon>eudicotyledons</taxon>
        <taxon>Gunneridae</taxon>
        <taxon>Pentapetalae</taxon>
        <taxon>rosids</taxon>
        <taxon>fabids</taxon>
        <taxon>Cucurbitales</taxon>
        <taxon>Cucurbitaceae</taxon>
        <taxon>Benincaseae</taxon>
        <taxon>Cucumis</taxon>
    </lineage>
</organism>
<evidence type="ECO:0000256" key="2">
    <source>
        <dbReference type="ARBA" id="ARBA00022980"/>
    </source>
</evidence>